<feature type="region of interest" description="Disordered" evidence="1">
    <location>
        <begin position="1"/>
        <end position="21"/>
    </location>
</feature>
<name>A0ABM7WYN8_9BACT</name>
<evidence type="ECO:0000313" key="3">
    <source>
        <dbReference type="EMBL" id="BDG04642.1"/>
    </source>
</evidence>
<sequence length="286" mass="30380">MSVPIARAAADPPPEPEPLPRPALVQATAPGMPGIDLLRLLAVAAIAWFHAGGPFSEYLGFRLPAVALVTSLVVSRSARWAPRRVLVPWAIWYAVYLAALLFRLREQSWGGAAELRWHQLLLSGPAPHLWYAPFALMAGWLVTRFASAATGWILGAVALASAVAVAMRGLPYPGPQWGMVLPAIPAGMLLARKDAPRWALLALVAATTAALGLRYAIAVALVLGVSRWEGPRLRRLAEVGRGVYWSHVLVILLLHKLGTSNPVVALAGAGAAALGLSATPWGRRAL</sequence>
<dbReference type="Proteomes" id="UP001162891">
    <property type="component" value="Chromosome"/>
</dbReference>
<accession>A0ABM7WYN8</accession>
<dbReference type="EMBL" id="AP025591">
    <property type="protein sequence ID" value="BDG04642.1"/>
    <property type="molecule type" value="Genomic_DNA"/>
</dbReference>
<evidence type="ECO:0000256" key="2">
    <source>
        <dbReference type="SAM" id="Phobius"/>
    </source>
</evidence>
<feature type="compositionally biased region" description="Pro residues" evidence="1">
    <location>
        <begin position="11"/>
        <end position="21"/>
    </location>
</feature>
<evidence type="ECO:0000256" key="1">
    <source>
        <dbReference type="SAM" id="MobiDB-lite"/>
    </source>
</evidence>
<keyword evidence="2" id="KW-0472">Membrane</keyword>
<dbReference type="RefSeq" id="WP_248353083.1">
    <property type="nucleotide sequence ID" value="NZ_AP025591.1"/>
</dbReference>
<keyword evidence="2" id="KW-1133">Transmembrane helix</keyword>
<proteinExistence type="predicted"/>
<evidence type="ECO:0008006" key="5">
    <source>
        <dbReference type="Google" id="ProtNLM"/>
    </source>
</evidence>
<reference evidence="4" key="1">
    <citation type="journal article" date="2022" name="Int. J. Syst. Evol. Microbiol.">
        <title>Anaeromyxobacter oryzae sp. nov., Anaeromyxobacter diazotrophicus sp. nov. and Anaeromyxobacter paludicola sp. nov., isolated from paddy soils.</title>
        <authorList>
            <person name="Itoh H."/>
            <person name="Xu Z."/>
            <person name="Mise K."/>
            <person name="Masuda Y."/>
            <person name="Ushijima N."/>
            <person name="Hayakawa C."/>
            <person name="Shiratori Y."/>
            <person name="Senoo K."/>
        </authorList>
    </citation>
    <scope>NUCLEOTIDE SEQUENCE [LARGE SCALE GENOMIC DNA]</scope>
    <source>
        <strain evidence="4">Red232</strain>
    </source>
</reference>
<keyword evidence="4" id="KW-1185">Reference proteome</keyword>
<protein>
    <recommendedName>
        <fullName evidence="5">Acyltransferase 3 domain-containing protein</fullName>
    </recommendedName>
</protein>
<feature type="compositionally biased region" description="Low complexity" evidence="1">
    <location>
        <begin position="1"/>
        <end position="10"/>
    </location>
</feature>
<feature type="transmembrane region" description="Helical" evidence="2">
    <location>
        <begin position="85"/>
        <end position="104"/>
    </location>
</feature>
<keyword evidence="2" id="KW-0812">Transmembrane</keyword>
<gene>
    <name evidence="3" type="ORF">AMOR_36380</name>
</gene>
<evidence type="ECO:0000313" key="4">
    <source>
        <dbReference type="Proteomes" id="UP001162891"/>
    </source>
</evidence>
<feature type="transmembrane region" description="Helical" evidence="2">
    <location>
        <begin position="149"/>
        <end position="170"/>
    </location>
</feature>
<feature type="transmembrane region" description="Helical" evidence="2">
    <location>
        <begin position="124"/>
        <end position="142"/>
    </location>
</feature>
<feature type="transmembrane region" description="Helical" evidence="2">
    <location>
        <begin position="198"/>
        <end position="224"/>
    </location>
</feature>
<organism evidence="3 4">
    <name type="scientific">Anaeromyxobacter oryzae</name>
    <dbReference type="NCBI Taxonomy" id="2918170"/>
    <lineage>
        <taxon>Bacteria</taxon>
        <taxon>Pseudomonadati</taxon>
        <taxon>Myxococcota</taxon>
        <taxon>Myxococcia</taxon>
        <taxon>Myxococcales</taxon>
        <taxon>Cystobacterineae</taxon>
        <taxon>Anaeromyxobacteraceae</taxon>
        <taxon>Anaeromyxobacter</taxon>
    </lineage>
</organism>